<keyword evidence="4 7" id="KW-0812">Transmembrane</keyword>
<comment type="similarity">
    <text evidence="2">Belongs to the UPF0410 family.</text>
</comment>
<evidence type="ECO:0000256" key="4">
    <source>
        <dbReference type="ARBA" id="ARBA00022692"/>
    </source>
</evidence>
<accession>A0A0P9DQ74</accession>
<evidence type="ECO:0000313" key="9">
    <source>
        <dbReference type="Proteomes" id="UP000050509"/>
    </source>
</evidence>
<evidence type="ECO:0000256" key="5">
    <source>
        <dbReference type="ARBA" id="ARBA00022989"/>
    </source>
</evidence>
<protein>
    <recommendedName>
        <fullName evidence="10">Transglycosylase</fullName>
    </recommendedName>
</protein>
<keyword evidence="9" id="KW-1185">Reference proteome</keyword>
<sequence>MTLVGLLLLILVGAICGGIAEALVGYSPGGFLASVAIGFLGAFIGSWVAPKIGLPSVLPVTIEGFTIEIVWSILGAIILLAILSVIRRPAYRRRRYR</sequence>
<evidence type="ECO:0008006" key="10">
    <source>
        <dbReference type="Google" id="ProtNLM"/>
    </source>
</evidence>
<reference evidence="8 9" key="1">
    <citation type="submission" date="2015-09" db="EMBL/GenBank/DDBJ databases">
        <title>Draft genome sequence of Kouleothrix aurantiaca JCM 19913.</title>
        <authorList>
            <person name="Hemp J."/>
        </authorList>
    </citation>
    <scope>NUCLEOTIDE SEQUENCE [LARGE SCALE GENOMIC DNA]</scope>
    <source>
        <strain evidence="8 9">COM-B</strain>
    </source>
</reference>
<comment type="caution">
    <text evidence="8">The sequence shown here is derived from an EMBL/GenBank/DDBJ whole genome shotgun (WGS) entry which is preliminary data.</text>
</comment>
<evidence type="ECO:0000256" key="2">
    <source>
        <dbReference type="ARBA" id="ARBA00011006"/>
    </source>
</evidence>
<dbReference type="PANTHER" id="PTHR33884:SF3">
    <property type="entry name" value="UPF0410 PROTEIN YMGE"/>
    <property type="match status" value="1"/>
</dbReference>
<feature type="transmembrane region" description="Helical" evidence="7">
    <location>
        <begin position="69"/>
        <end position="86"/>
    </location>
</feature>
<keyword evidence="6 7" id="KW-0472">Membrane</keyword>
<dbReference type="EMBL" id="LJCR01000585">
    <property type="protein sequence ID" value="KPV52318.1"/>
    <property type="molecule type" value="Genomic_DNA"/>
</dbReference>
<evidence type="ECO:0000256" key="3">
    <source>
        <dbReference type="ARBA" id="ARBA00022475"/>
    </source>
</evidence>
<gene>
    <name evidence="8" type="ORF">SE17_16220</name>
</gene>
<evidence type="ECO:0000256" key="1">
    <source>
        <dbReference type="ARBA" id="ARBA00004651"/>
    </source>
</evidence>
<organism evidence="8 9">
    <name type="scientific">Kouleothrix aurantiaca</name>
    <dbReference type="NCBI Taxonomy" id="186479"/>
    <lineage>
        <taxon>Bacteria</taxon>
        <taxon>Bacillati</taxon>
        <taxon>Chloroflexota</taxon>
        <taxon>Chloroflexia</taxon>
        <taxon>Chloroflexales</taxon>
        <taxon>Roseiflexineae</taxon>
        <taxon>Roseiflexaceae</taxon>
        <taxon>Kouleothrix</taxon>
    </lineage>
</organism>
<name>A0A0P9DQ74_9CHLR</name>
<dbReference type="Pfam" id="PF04226">
    <property type="entry name" value="Transgly_assoc"/>
    <property type="match status" value="1"/>
</dbReference>
<dbReference type="Proteomes" id="UP000050509">
    <property type="component" value="Unassembled WGS sequence"/>
</dbReference>
<dbReference type="AlphaFoldDB" id="A0A0P9DQ74"/>
<feature type="transmembrane region" description="Helical" evidence="7">
    <location>
        <begin position="6"/>
        <end position="24"/>
    </location>
</feature>
<proteinExistence type="inferred from homology"/>
<keyword evidence="5 7" id="KW-1133">Transmembrane helix</keyword>
<feature type="transmembrane region" description="Helical" evidence="7">
    <location>
        <begin position="31"/>
        <end position="49"/>
    </location>
</feature>
<evidence type="ECO:0000313" key="8">
    <source>
        <dbReference type="EMBL" id="KPV52318.1"/>
    </source>
</evidence>
<evidence type="ECO:0000256" key="6">
    <source>
        <dbReference type="ARBA" id="ARBA00023136"/>
    </source>
</evidence>
<dbReference type="InterPro" id="IPR007341">
    <property type="entry name" value="Transgly_assoc"/>
</dbReference>
<dbReference type="GO" id="GO:0005886">
    <property type="term" value="C:plasma membrane"/>
    <property type="evidence" value="ECO:0007669"/>
    <property type="project" value="UniProtKB-SubCell"/>
</dbReference>
<evidence type="ECO:0000256" key="7">
    <source>
        <dbReference type="SAM" id="Phobius"/>
    </source>
</evidence>
<dbReference type="PANTHER" id="PTHR33884">
    <property type="entry name" value="UPF0410 PROTEIN YMGE"/>
    <property type="match status" value="1"/>
</dbReference>
<keyword evidence="3" id="KW-1003">Cell membrane</keyword>
<comment type="subcellular location">
    <subcellularLocation>
        <location evidence="1">Cell membrane</location>
        <topology evidence="1">Multi-pass membrane protein</topology>
    </subcellularLocation>
</comment>